<gene>
    <name evidence="2" type="ordered locus">Bcep1808_6966</name>
</gene>
<evidence type="ECO:0000256" key="1">
    <source>
        <dbReference type="SAM" id="Phobius"/>
    </source>
</evidence>
<dbReference type="EMBL" id="CP000617">
    <property type="protein sequence ID" value="ABO59852.1"/>
    <property type="molecule type" value="Genomic_DNA"/>
</dbReference>
<accession>A4JU99</accession>
<keyword evidence="2" id="KW-0614">Plasmid</keyword>
<dbReference type="AlphaFoldDB" id="A4JU99"/>
<keyword evidence="1" id="KW-1133">Transmembrane helix</keyword>
<proteinExistence type="predicted"/>
<feature type="transmembrane region" description="Helical" evidence="1">
    <location>
        <begin position="79"/>
        <end position="97"/>
    </location>
</feature>
<keyword evidence="1" id="KW-0812">Transmembrane</keyword>
<keyword evidence="1" id="KW-0472">Membrane</keyword>
<evidence type="ECO:0000313" key="3">
    <source>
        <dbReference type="Proteomes" id="UP000002287"/>
    </source>
</evidence>
<dbReference type="KEGG" id="bvi:Bcep1808_6966"/>
<sequence length="117" mass="12556">MKFSVPDLVLRAFFIGRPAASLSGAPTSSQEGRFPPFFPDTSATRQGIVLVRIATWLMAAYAPLNHAKGLQPLAHLTRAGWIACAGIGLVFMGIGFYRAGAARVRAVINRRAEVVSE</sequence>
<organism evidence="2 3">
    <name type="scientific">Burkholderia vietnamiensis (strain G4 / LMG 22486)</name>
    <name type="common">Burkholderia cepacia (strain R1808)</name>
    <dbReference type="NCBI Taxonomy" id="269482"/>
    <lineage>
        <taxon>Bacteria</taxon>
        <taxon>Pseudomonadati</taxon>
        <taxon>Pseudomonadota</taxon>
        <taxon>Betaproteobacteria</taxon>
        <taxon>Burkholderiales</taxon>
        <taxon>Burkholderiaceae</taxon>
        <taxon>Burkholderia</taxon>
        <taxon>Burkholderia cepacia complex</taxon>
    </lineage>
</organism>
<protein>
    <submittedName>
        <fullName evidence="2">Uncharacterized protein</fullName>
    </submittedName>
</protein>
<evidence type="ECO:0000313" key="2">
    <source>
        <dbReference type="EMBL" id="ABO59852.1"/>
    </source>
</evidence>
<name>A4JU99_BURVG</name>
<geneLocation type="plasmid" evidence="2 3">
    <name>pBVIE01</name>
</geneLocation>
<dbReference type="HOGENOM" id="CLU_2080405_0_0_4"/>
<reference evidence="2 3" key="1">
    <citation type="submission" date="2007-03" db="EMBL/GenBank/DDBJ databases">
        <title>Complete sequence of plasmid pBVIE01 of Burkholderia vietnamiensis G4.</title>
        <authorList>
            <consortium name="US DOE Joint Genome Institute"/>
            <person name="Copeland A."/>
            <person name="Lucas S."/>
            <person name="Lapidus A."/>
            <person name="Barry K."/>
            <person name="Detter J.C."/>
            <person name="Glavina del Rio T."/>
            <person name="Hammon N."/>
            <person name="Israni S."/>
            <person name="Dalin E."/>
            <person name="Tice H."/>
            <person name="Pitluck S."/>
            <person name="Chain P."/>
            <person name="Malfatti S."/>
            <person name="Shin M."/>
            <person name="Vergez L."/>
            <person name="Schmutz J."/>
            <person name="Larimer F."/>
            <person name="Land M."/>
            <person name="Hauser L."/>
            <person name="Kyrpides N."/>
            <person name="Tiedje J."/>
            <person name="Richardson P."/>
        </authorList>
    </citation>
    <scope>NUCLEOTIDE SEQUENCE [LARGE SCALE GENOMIC DNA]</scope>
    <source>
        <strain evidence="3">G4 / LMG 22486</strain>
        <plasmid evidence="2 3">pBVIE01</plasmid>
    </source>
</reference>
<dbReference type="Proteomes" id="UP000002287">
    <property type="component" value="Plasmid pBVIE01"/>
</dbReference>
<feature type="transmembrane region" description="Helical" evidence="1">
    <location>
        <begin position="48"/>
        <end position="67"/>
    </location>
</feature>